<dbReference type="EMBL" id="FQZN01000008">
    <property type="protein sequence ID" value="SHI81033.1"/>
    <property type="molecule type" value="Genomic_DNA"/>
</dbReference>
<dbReference type="SUPFAM" id="SSF56935">
    <property type="entry name" value="Porins"/>
    <property type="match status" value="1"/>
</dbReference>
<dbReference type="InterPro" id="IPR012910">
    <property type="entry name" value="Plug_dom"/>
</dbReference>
<dbReference type="Gene3D" id="2.60.40.1120">
    <property type="entry name" value="Carboxypeptidase-like, regulatory domain"/>
    <property type="match status" value="1"/>
</dbReference>
<comment type="similarity">
    <text evidence="7">Belongs to the TonB-dependent receptor family.</text>
</comment>
<comment type="subcellular location">
    <subcellularLocation>
        <location evidence="1 7">Cell outer membrane</location>
        <topology evidence="1 7">Multi-pass membrane protein</topology>
    </subcellularLocation>
</comment>
<dbReference type="InterPro" id="IPR023996">
    <property type="entry name" value="TonB-dep_OMP_SusC/RagA"/>
</dbReference>
<keyword evidence="6 7" id="KW-0998">Cell outer membrane</keyword>
<dbReference type="AlphaFoldDB" id="A0A1M6E6K9"/>
<evidence type="ECO:0000256" key="3">
    <source>
        <dbReference type="ARBA" id="ARBA00022452"/>
    </source>
</evidence>
<dbReference type="Gene3D" id="2.40.170.20">
    <property type="entry name" value="TonB-dependent receptor, beta-barrel domain"/>
    <property type="match status" value="1"/>
</dbReference>
<keyword evidence="8" id="KW-0732">Signal</keyword>
<dbReference type="NCBIfam" id="TIGR04057">
    <property type="entry name" value="SusC_RagA_signa"/>
    <property type="match status" value="1"/>
</dbReference>
<dbReference type="RefSeq" id="WP_025835024.1">
    <property type="nucleotide sequence ID" value="NZ_JBGLFU010000002.1"/>
</dbReference>
<evidence type="ECO:0000256" key="4">
    <source>
        <dbReference type="ARBA" id="ARBA00022692"/>
    </source>
</evidence>
<dbReference type="Proteomes" id="UP000184192">
    <property type="component" value="Unassembled WGS sequence"/>
</dbReference>
<dbReference type="NCBIfam" id="TIGR04056">
    <property type="entry name" value="OMP_RagA_SusC"/>
    <property type="match status" value="1"/>
</dbReference>
<dbReference type="Pfam" id="PF13715">
    <property type="entry name" value="CarbopepD_reg_2"/>
    <property type="match status" value="1"/>
</dbReference>
<evidence type="ECO:0000259" key="9">
    <source>
        <dbReference type="Pfam" id="PF07715"/>
    </source>
</evidence>
<dbReference type="FunFam" id="2.60.40.1120:FF:000003">
    <property type="entry name" value="Outer membrane protein Omp121"/>
    <property type="match status" value="1"/>
</dbReference>
<name>A0A1M6E6K9_9BACE</name>
<dbReference type="InterPro" id="IPR037066">
    <property type="entry name" value="Plug_dom_sf"/>
</dbReference>
<evidence type="ECO:0000256" key="5">
    <source>
        <dbReference type="ARBA" id="ARBA00023136"/>
    </source>
</evidence>
<dbReference type="SUPFAM" id="SSF49464">
    <property type="entry name" value="Carboxypeptidase regulatory domain-like"/>
    <property type="match status" value="1"/>
</dbReference>
<dbReference type="InterPro" id="IPR023997">
    <property type="entry name" value="TonB-dep_OMP_SusC/RagA_CS"/>
</dbReference>
<dbReference type="InterPro" id="IPR036942">
    <property type="entry name" value="Beta-barrel_TonB_sf"/>
</dbReference>
<reference evidence="11" key="1">
    <citation type="submission" date="2016-11" db="EMBL/GenBank/DDBJ databases">
        <authorList>
            <person name="Varghese N."/>
            <person name="Submissions S."/>
        </authorList>
    </citation>
    <scope>NUCLEOTIDE SEQUENCE [LARGE SCALE GENOMIC DNA]</scope>
    <source>
        <strain evidence="11">DSM 26884</strain>
    </source>
</reference>
<feature type="chain" id="PRO_5009916988" evidence="8">
    <location>
        <begin position="38"/>
        <end position="1020"/>
    </location>
</feature>
<evidence type="ECO:0000256" key="6">
    <source>
        <dbReference type="ARBA" id="ARBA00023237"/>
    </source>
</evidence>
<keyword evidence="11" id="KW-1185">Reference proteome</keyword>
<keyword evidence="2 7" id="KW-0813">Transport</keyword>
<gene>
    <name evidence="10" type="ORF">SAMN05444350_108133</name>
</gene>
<keyword evidence="4 7" id="KW-0812">Transmembrane</keyword>
<evidence type="ECO:0000256" key="8">
    <source>
        <dbReference type="SAM" id="SignalP"/>
    </source>
</evidence>
<sequence>MLTIKLIMKNERKEKRLGRLILVCCALLMFISVNAFAQQQVTVTGNVKDEKGEPVIGANVIVKGTGTGSVSNVDGDFSLPNVPNGATLEISFIGYLNQDVKVSGTKPINIILKEDTKMLDEVVVVGYGVQRKSDMTGAVASVNTKTLENRPQANIIQSLQGAVPGLNISVTGTNAEGSSTKTRIRGENSITADNKPLIILDGIPFDGPWSEINPNDVESIEVLKDASSAAIYGARGSNGVILITSKRGEKGKVVVAYDTYVTIDNPINLPRLMNGAEFWKYKTEALRDANTTPPTESNPEPWMGSMTATELRMHEAGTDTDWLDLATRTGFKQQHNISFRGGVNKTNYFVSLNYTDVKGTAVGNQFKRYNIRFNLDQEFNSWLKFSTSTQLGRYDRSGSSASFSRAFRMNPLAEAYDEEGNIRSAAWEDSSEAFSVNPLSSLNNKSSDIRSKVITNNVIEIKLPFVPGLSYKLNTGYTYQDSSWKQYQGMDTYYGARSNGILNTDDWHSQEWILENIITYTREFGKHRIFFTGLYSAQSYEKEGNGMEGKDFPNDVMYYYQISKAATMSGSSSYTKQNHISQMARLNYSYDSRYLLTLTARRDGYSAFGNQSKFGIFPSMAIGWNISNEHFFQASPLAKVVSNLKYRLSWGKNGNEAVGAYTTLPELSTFNYLKDDHTPSYGFYPSKLASPSLGWETTQSVNTGIDFQLWSGRIQGSFDMYWSKTSDLLLNRSIPTINGTGNITENIGETQNRGLELQITSNNITKKDFEWSTTFNLSHYKTKIVNVGLYDADGKPMDDVGSRWFIGEPISVNYDYRFIGIWQITDPANPNGQQDPNYRYSIPGYMKYHDKDGVNDITPADKEIIGSAIPKVTMGMMNTFRYKNVSLSVFLNAQLGQTANNWLYDVSHNSYRQNRLMVDFWTPENPTNKYPKNSLDTSVNPMGAGFYEKTDFLRVQDITLGYRIPQRWLKKISLNRLEVYMNIKNLATWTSWTGLDPEFISDQQSTPQVRSFTFGLKLDL</sequence>
<evidence type="ECO:0000313" key="10">
    <source>
        <dbReference type="EMBL" id="SHI81033.1"/>
    </source>
</evidence>
<dbReference type="Gene3D" id="2.170.130.10">
    <property type="entry name" value="TonB-dependent receptor, plug domain"/>
    <property type="match status" value="1"/>
</dbReference>
<evidence type="ECO:0000256" key="7">
    <source>
        <dbReference type="PROSITE-ProRule" id="PRU01360"/>
    </source>
</evidence>
<feature type="signal peptide" evidence="8">
    <location>
        <begin position="1"/>
        <end position="37"/>
    </location>
</feature>
<evidence type="ECO:0000313" key="11">
    <source>
        <dbReference type="Proteomes" id="UP000184192"/>
    </source>
</evidence>
<dbReference type="InterPro" id="IPR039426">
    <property type="entry name" value="TonB-dep_rcpt-like"/>
</dbReference>
<protein>
    <submittedName>
        <fullName evidence="10">TonB-linked outer membrane protein, SusC/RagA family</fullName>
    </submittedName>
</protein>
<feature type="domain" description="TonB-dependent receptor plug" evidence="9">
    <location>
        <begin position="132"/>
        <end position="240"/>
    </location>
</feature>
<evidence type="ECO:0000256" key="1">
    <source>
        <dbReference type="ARBA" id="ARBA00004571"/>
    </source>
</evidence>
<dbReference type="InterPro" id="IPR008969">
    <property type="entry name" value="CarboxyPept-like_regulatory"/>
</dbReference>
<dbReference type="PROSITE" id="PS52016">
    <property type="entry name" value="TONB_DEPENDENT_REC_3"/>
    <property type="match status" value="1"/>
</dbReference>
<accession>A0A1M6E6K9</accession>
<keyword evidence="3 7" id="KW-1134">Transmembrane beta strand</keyword>
<dbReference type="GO" id="GO:0009279">
    <property type="term" value="C:cell outer membrane"/>
    <property type="evidence" value="ECO:0007669"/>
    <property type="project" value="UniProtKB-SubCell"/>
</dbReference>
<dbReference type="eggNOG" id="COG4206">
    <property type="taxonomic scope" value="Bacteria"/>
</dbReference>
<dbReference type="Pfam" id="PF07715">
    <property type="entry name" value="Plug"/>
    <property type="match status" value="1"/>
</dbReference>
<evidence type="ECO:0000256" key="2">
    <source>
        <dbReference type="ARBA" id="ARBA00022448"/>
    </source>
</evidence>
<proteinExistence type="inferred from homology"/>
<organism evidence="10 11">
    <name type="scientific">Bacteroides stercorirosoris</name>
    <dbReference type="NCBI Taxonomy" id="871324"/>
    <lineage>
        <taxon>Bacteria</taxon>
        <taxon>Pseudomonadati</taxon>
        <taxon>Bacteroidota</taxon>
        <taxon>Bacteroidia</taxon>
        <taxon>Bacteroidales</taxon>
        <taxon>Bacteroidaceae</taxon>
        <taxon>Bacteroides</taxon>
    </lineage>
</organism>
<keyword evidence="5 7" id="KW-0472">Membrane</keyword>